<protein>
    <submittedName>
        <fullName evidence="2">Uncharacterized protein</fullName>
    </submittedName>
</protein>
<keyword evidence="1" id="KW-1133">Transmembrane helix</keyword>
<name>A0A2T2WQT5_9FIRM</name>
<proteinExistence type="predicted"/>
<reference evidence="2 3" key="1">
    <citation type="journal article" date="2014" name="BMC Genomics">
        <title>Comparison of environmental and isolate Sulfobacillus genomes reveals diverse carbon, sulfur, nitrogen, and hydrogen metabolisms.</title>
        <authorList>
            <person name="Justice N.B."/>
            <person name="Norman A."/>
            <person name="Brown C.T."/>
            <person name="Singh A."/>
            <person name="Thomas B.C."/>
            <person name="Banfield J.F."/>
        </authorList>
    </citation>
    <scope>NUCLEOTIDE SEQUENCE [LARGE SCALE GENOMIC DNA]</scope>
    <source>
        <strain evidence="2">AMDSBA1</strain>
    </source>
</reference>
<accession>A0A2T2WQT5</accession>
<evidence type="ECO:0000313" key="3">
    <source>
        <dbReference type="Proteomes" id="UP000242699"/>
    </source>
</evidence>
<keyword evidence="1" id="KW-0812">Transmembrane</keyword>
<organism evidence="2 3">
    <name type="scientific">Sulfobacillus benefaciens</name>
    <dbReference type="NCBI Taxonomy" id="453960"/>
    <lineage>
        <taxon>Bacteria</taxon>
        <taxon>Bacillati</taxon>
        <taxon>Bacillota</taxon>
        <taxon>Clostridia</taxon>
        <taxon>Eubacteriales</taxon>
        <taxon>Clostridiales Family XVII. Incertae Sedis</taxon>
        <taxon>Sulfobacillus</taxon>
    </lineage>
</organism>
<comment type="caution">
    <text evidence="2">The sequence shown here is derived from an EMBL/GenBank/DDBJ whole genome shotgun (WGS) entry which is preliminary data.</text>
</comment>
<dbReference type="EMBL" id="PXYT01000073">
    <property type="protein sequence ID" value="PSR24601.1"/>
    <property type="molecule type" value="Genomic_DNA"/>
</dbReference>
<dbReference type="Proteomes" id="UP000242699">
    <property type="component" value="Unassembled WGS sequence"/>
</dbReference>
<evidence type="ECO:0000256" key="1">
    <source>
        <dbReference type="SAM" id="Phobius"/>
    </source>
</evidence>
<feature type="transmembrane region" description="Helical" evidence="1">
    <location>
        <begin position="232"/>
        <end position="250"/>
    </location>
</feature>
<sequence length="259" mass="26624">MLASLTTIITGITAGGSVFAATYNPLYFTASQGATLYREHAPINSSQFSVSESLNQTNSGTVVTLKAGSGASAGFVTSAGPIGSLTEKQNSGPALSMIQVKGTGSYQVALWVDTNSHNDSSVNGPWFSWSGSLASHTLTQKTGNGGDSLFIAQSTSKNGQNLTINGSTSFYDVSNGQSYTLNQLQEGHAGVSPNDPVAVWIGTPPTEAQSSAIITGLKVNSTPVPLGQLPEVPYAAAIPMILGAAAVFVLKRRKLAPGL</sequence>
<evidence type="ECO:0000313" key="2">
    <source>
        <dbReference type="EMBL" id="PSR24601.1"/>
    </source>
</evidence>
<dbReference type="AlphaFoldDB" id="A0A2T2WQT5"/>
<keyword evidence="1" id="KW-0472">Membrane</keyword>
<gene>
    <name evidence="2" type="ORF">C7B43_18690</name>
</gene>